<dbReference type="AlphaFoldDB" id="A0AAN8E926"/>
<evidence type="ECO:0000313" key="3">
    <source>
        <dbReference type="Proteomes" id="UP001316803"/>
    </source>
</evidence>
<feature type="compositionally biased region" description="Basic and acidic residues" evidence="1">
    <location>
        <begin position="207"/>
        <end position="220"/>
    </location>
</feature>
<sequence>MAAIQTQSTHPIVPSSTRPININRSKITMATPSSRKFILAHFDKEVDYQTEWSSYLKDKLAQTETQVTEAKVIMPSGPETETIVHKQTSISPTPSDLRLFRHEISRARAHHNASLAAHPHIDQIPIPPSVIVSESRTDPEDDGLARRTRQRREDLVLLRVSKGVGLREWEWSCGEPFDDDDEDESAVDDGEEGVNEVEEGSEGAFKGNRDESKSSTEQRRPSTYAKRRQAFTYTHGDDPIFRGRRIVLGCGRQRGLVALKGDWSDKVSEEDQRYVPDIKDLPNSINARAFLRDVTAGDLLTAPAQRDGSDDGRSRQDSGFSAMSGESSSEE</sequence>
<feature type="region of interest" description="Disordered" evidence="1">
    <location>
        <begin position="173"/>
        <end position="231"/>
    </location>
</feature>
<name>A0AAN8E926_9EURO</name>
<keyword evidence="3" id="KW-1185">Reference proteome</keyword>
<protein>
    <submittedName>
        <fullName evidence="2">Uncharacterized protein</fullName>
    </submittedName>
</protein>
<evidence type="ECO:0000313" key="2">
    <source>
        <dbReference type="EMBL" id="KAK5949424.1"/>
    </source>
</evidence>
<feature type="compositionally biased region" description="Acidic residues" evidence="1">
    <location>
        <begin position="176"/>
        <end position="201"/>
    </location>
</feature>
<feature type="compositionally biased region" description="Basic and acidic residues" evidence="1">
    <location>
        <begin position="307"/>
        <end position="316"/>
    </location>
</feature>
<reference evidence="2 3" key="1">
    <citation type="submission" date="2022-12" db="EMBL/GenBank/DDBJ databases">
        <title>Genomic features and morphological characterization of a novel Knufia sp. strain isolated from spacecraft assembly facility.</title>
        <authorList>
            <person name="Teixeira M."/>
            <person name="Chander A.M."/>
            <person name="Stajich J.E."/>
            <person name="Venkateswaran K."/>
        </authorList>
    </citation>
    <scope>NUCLEOTIDE SEQUENCE [LARGE SCALE GENOMIC DNA]</scope>
    <source>
        <strain evidence="2 3">FJI-L2-BK-P2</strain>
    </source>
</reference>
<dbReference type="EMBL" id="JAKLMC020000036">
    <property type="protein sequence ID" value="KAK5949424.1"/>
    <property type="molecule type" value="Genomic_DNA"/>
</dbReference>
<comment type="caution">
    <text evidence="2">The sequence shown here is derived from an EMBL/GenBank/DDBJ whole genome shotgun (WGS) entry which is preliminary data.</text>
</comment>
<dbReference type="Proteomes" id="UP001316803">
    <property type="component" value="Unassembled WGS sequence"/>
</dbReference>
<feature type="region of interest" description="Disordered" evidence="1">
    <location>
        <begin position="300"/>
        <end position="331"/>
    </location>
</feature>
<proteinExistence type="predicted"/>
<organism evidence="2 3">
    <name type="scientific">Knufia fluminis</name>
    <dbReference type="NCBI Taxonomy" id="191047"/>
    <lineage>
        <taxon>Eukaryota</taxon>
        <taxon>Fungi</taxon>
        <taxon>Dikarya</taxon>
        <taxon>Ascomycota</taxon>
        <taxon>Pezizomycotina</taxon>
        <taxon>Eurotiomycetes</taxon>
        <taxon>Chaetothyriomycetidae</taxon>
        <taxon>Chaetothyriales</taxon>
        <taxon>Trichomeriaceae</taxon>
        <taxon>Knufia</taxon>
    </lineage>
</organism>
<gene>
    <name evidence="2" type="ORF">OHC33_009597</name>
</gene>
<accession>A0AAN8E926</accession>
<feature type="compositionally biased region" description="Low complexity" evidence="1">
    <location>
        <begin position="317"/>
        <end position="331"/>
    </location>
</feature>
<evidence type="ECO:0000256" key="1">
    <source>
        <dbReference type="SAM" id="MobiDB-lite"/>
    </source>
</evidence>